<comment type="catalytic activity">
    <reaction evidence="8">
        <text>[(1-&gt;4)-beta-D-glucosyl]n+m + reduced acceptor + O2 = 4-dehydro-beta-D-glucosyl-[(1-&gt;4)-beta-D-glucosyl]n-1 + [(1-&gt;4)-beta-D-glucosyl]m + acceptor + H2O.</text>
        <dbReference type="EC" id="1.14.99.56"/>
    </reaction>
</comment>
<dbReference type="PANTHER" id="PTHR33353">
    <property type="entry name" value="PUTATIVE (AFU_ORTHOLOGUE AFUA_1G12560)-RELATED"/>
    <property type="match status" value="1"/>
</dbReference>
<organism evidence="10 11">
    <name type="scientific">Rhodotorula paludigena</name>
    <dbReference type="NCBI Taxonomy" id="86838"/>
    <lineage>
        <taxon>Eukaryota</taxon>
        <taxon>Fungi</taxon>
        <taxon>Dikarya</taxon>
        <taxon>Basidiomycota</taxon>
        <taxon>Pucciniomycotina</taxon>
        <taxon>Microbotryomycetes</taxon>
        <taxon>Sporidiobolales</taxon>
        <taxon>Sporidiobolaceae</taxon>
        <taxon>Rhodotorula</taxon>
    </lineage>
</organism>
<comment type="function">
    <text evidence="8">Lytic polysaccharide monooxygenase (LMPO) that depolymerizes crystalline and amorphous polysaccharides via the oxidation of scissile alpha- or beta-(1-4)-glycosidic bonds, yielding C1 and/or C4 oxidation products. Catalysis by LPMOs requires the reduction of the active-site copper from Cu(II) to Cu(I) by a reducing agent and H(2)O(2) or O(2) as a cosubstrate.</text>
</comment>
<dbReference type="GO" id="GO:0030248">
    <property type="term" value="F:cellulose binding"/>
    <property type="evidence" value="ECO:0007669"/>
    <property type="project" value="UniProtKB-UniRule"/>
</dbReference>
<dbReference type="GO" id="GO:0030245">
    <property type="term" value="P:cellulose catabolic process"/>
    <property type="evidence" value="ECO:0007669"/>
    <property type="project" value="UniProtKB-UniRule"/>
</dbReference>
<evidence type="ECO:0000256" key="2">
    <source>
        <dbReference type="ARBA" id="ARBA00022525"/>
    </source>
</evidence>
<comment type="similarity">
    <text evidence="7">Belongs to the polysaccharide monooxygenase AA9 family.</text>
</comment>
<keyword evidence="2 8" id="KW-0964">Secreted</keyword>
<dbReference type="GO" id="GO:0008810">
    <property type="term" value="F:cellulase activity"/>
    <property type="evidence" value="ECO:0007669"/>
    <property type="project" value="UniProtKB-UniRule"/>
</dbReference>
<evidence type="ECO:0000256" key="7">
    <source>
        <dbReference type="ARBA" id="ARBA00044502"/>
    </source>
</evidence>
<evidence type="ECO:0000256" key="8">
    <source>
        <dbReference type="RuleBase" id="RU368122"/>
    </source>
</evidence>
<gene>
    <name evidence="10" type="ORF">Rhopal_006933-T1</name>
</gene>
<dbReference type="AlphaFoldDB" id="A0AAV5GXI9"/>
<feature type="domain" description="Auxiliary Activity family 9 catalytic" evidence="9">
    <location>
        <begin position="11"/>
        <end position="94"/>
    </location>
</feature>
<protein>
    <recommendedName>
        <fullName evidence="8">AA9 family lytic polysaccharide monooxygenase</fullName>
        <ecNumber evidence="8">1.14.99.56</ecNumber>
    </recommendedName>
    <alternativeName>
        <fullName evidence="8">Endo-beta-1,4-glucanase</fullName>
    </alternativeName>
    <alternativeName>
        <fullName evidence="8">Glycosyl hydrolase 61 family protein</fullName>
    </alternativeName>
</protein>
<dbReference type="Pfam" id="PF03443">
    <property type="entry name" value="AA9"/>
    <property type="match status" value="1"/>
</dbReference>
<accession>A0AAV5GXI9</accession>
<keyword evidence="4 8" id="KW-1015">Disulfide bond</keyword>
<keyword evidence="11" id="KW-1185">Reference proteome</keyword>
<keyword evidence="3 8" id="KW-0136">Cellulose degradation</keyword>
<dbReference type="InterPro" id="IPR049892">
    <property type="entry name" value="AA9"/>
</dbReference>
<evidence type="ECO:0000256" key="1">
    <source>
        <dbReference type="ARBA" id="ARBA00004613"/>
    </source>
</evidence>
<comment type="domain">
    <text evidence="8">Has a modular structure: an endo-beta-1,4-glucanase catalytic module at the N-terminus, a linker rich in serines and threonines, and a C-terminal carbohydrate-binding module (CBM).</text>
</comment>
<evidence type="ECO:0000313" key="10">
    <source>
        <dbReference type="EMBL" id="GJN93874.1"/>
    </source>
</evidence>
<evidence type="ECO:0000313" key="11">
    <source>
        <dbReference type="Proteomes" id="UP001342314"/>
    </source>
</evidence>
<evidence type="ECO:0000256" key="4">
    <source>
        <dbReference type="ARBA" id="ARBA00023157"/>
    </source>
</evidence>
<keyword evidence="5 8" id="KW-0119">Carbohydrate metabolism</keyword>
<dbReference type="GO" id="GO:0005576">
    <property type="term" value="C:extracellular region"/>
    <property type="evidence" value="ECO:0007669"/>
    <property type="project" value="UniProtKB-SubCell"/>
</dbReference>
<evidence type="ECO:0000256" key="6">
    <source>
        <dbReference type="ARBA" id="ARBA00023326"/>
    </source>
</evidence>
<dbReference type="Gene3D" id="2.70.50.70">
    <property type="match status" value="1"/>
</dbReference>
<dbReference type="Proteomes" id="UP001342314">
    <property type="component" value="Unassembled WGS sequence"/>
</dbReference>
<comment type="caution">
    <text evidence="10">The sequence shown here is derived from an EMBL/GenBank/DDBJ whole genome shotgun (WGS) entry which is preliminary data.</text>
</comment>
<comment type="subcellular location">
    <subcellularLocation>
        <location evidence="1 8">Secreted</location>
    </subcellularLocation>
</comment>
<evidence type="ECO:0000256" key="3">
    <source>
        <dbReference type="ARBA" id="ARBA00023001"/>
    </source>
</evidence>
<proteinExistence type="inferred from homology"/>
<name>A0AAV5GXI9_9BASI</name>
<dbReference type="EMBL" id="BQKY01000015">
    <property type="protein sequence ID" value="GJN93874.1"/>
    <property type="molecule type" value="Genomic_DNA"/>
</dbReference>
<dbReference type="EC" id="1.14.99.56" evidence="8"/>
<keyword evidence="6 8" id="KW-0624">Polysaccharide degradation</keyword>
<evidence type="ECO:0000259" key="9">
    <source>
        <dbReference type="Pfam" id="PF03443"/>
    </source>
</evidence>
<evidence type="ECO:0000256" key="5">
    <source>
        <dbReference type="ARBA" id="ARBA00023277"/>
    </source>
</evidence>
<sequence length="189" mass="20716">MAGPLTLYRPQMIANRGRNTVKVPANLASGRYLVRFDLLALHEGQSPGGAQFYPSCAQIEVTGSGSTALPSGVAIPGFHTSSTPGVVWIYYSSSYNVERDYVAPDFMNNASLTHYHNLDFFQAINCARDIVEYHEHNNKCNFVLGIPIKHKHDVCFVDTVLSLFLCWSTAASTPHNRRTVVPPTSATAA</sequence>
<reference evidence="10 11" key="1">
    <citation type="submission" date="2021-12" db="EMBL/GenBank/DDBJ databases">
        <title>High titer production of polyol ester of fatty acids by Rhodotorula paludigena BS15 towards product separation-free biomass refinery.</title>
        <authorList>
            <person name="Mano J."/>
            <person name="Ono H."/>
            <person name="Tanaka T."/>
            <person name="Naito K."/>
            <person name="Sushida H."/>
            <person name="Ike M."/>
            <person name="Tokuyasu K."/>
            <person name="Kitaoka M."/>
        </authorList>
    </citation>
    <scope>NUCLEOTIDE SEQUENCE [LARGE SCALE GENOMIC DNA]</scope>
    <source>
        <strain evidence="10 11">BS15</strain>
    </source>
</reference>
<dbReference type="InterPro" id="IPR005103">
    <property type="entry name" value="AA9_LPMO"/>
</dbReference>
<dbReference type="PANTHER" id="PTHR33353:SF17">
    <property type="entry name" value="ENDO-BETA-1,4-GLUCANASE D"/>
    <property type="match status" value="1"/>
</dbReference>